<accession>A0ABX0J5N9</accession>
<name>A0ABX0J5N9_9BACL</name>
<evidence type="ECO:0000256" key="1">
    <source>
        <dbReference type="ARBA" id="ARBA00001561"/>
    </source>
</evidence>
<dbReference type="EC" id="3.5.1.28" evidence="2"/>
<comment type="caution">
    <text evidence="6">The sequence shown here is derived from an EMBL/GenBank/DDBJ whole genome shotgun (WGS) entry which is preliminary data.</text>
</comment>
<comment type="catalytic activity">
    <reaction evidence="1">
        <text>Hydrolyzes the link between N-acetylmuramoyl residues and L-amino acid residues in certain cell-wall glycopeptides.</text>
        <dbReference type="EC" id="3.5.1.28"/>
    </reaction>
</comment>
<dbReference type="CDD" id="cd06583">
    <property type="entry name" value="PGRP"/>
    <property type="match status" value="1"/>
</dbReference>
<evidence type="ECO:0000256" key="4">
    <source>
        <dbReference type="ARBA" id="ARBA00023316"/>
    </source>
</evidence>
<keyword evidence="3" id="KW-0378">Hydrolase</keyword>
<keyword evidence="7" id="KW-1185">Reference proteome</keyword>
<gene>
    <name evidence="6" type="ORF">G9U52_14855</name>
</gene>
<feature type="domain" description="N-acetylmuramoyl-L-alanine amidase" evidence="5">
    <location>
        <begin position="10"/>
        <end position="165"/>
    </location>
</feature>
<dbReference type="InterPro" id="IPR036505">
    <property type="entry name" value="Amidase/PGRP_sf"/>
</dbReference>
<evidence type="ECO:0000313" key="6">
    <source>
        <dbReference type="EMBL" id="NHN31116.1"/>
    </source>
</evidence>
<dbReference type="Pfam" id="PF01510">
    <property type="entry name" value="Amidase_2"/>
    <property type="match status" value="1"/>
</dbReference>
<dbReference type="SMART" id="SM00644">
    <property type="entry name" value="Ami_2"/>
    <property type="match status" value="1"/>
</dbReference>
<dbReference type="SUPFAM" id="SSF55846">
    <property type="entry name" value="N-acetylmuramoyl-L-alanine amidase-like"/>
    <property type="match status" value="1"/>
</dbReference>
<dbReference type="RefSeq" id="WP_166150860.1">
    <property type="nucleotide sequence ID" value="NZ_JAAOIW010000005.1"/>
</dbReference>
<reference evidence="6" key="1">
    <citation type="submission" date="2020-03" db="EMBL/GenBank/DDBJ databases">
        <title>Draft sequencing of Paenibacilllus sp. S3N08.</title>
        <authorList>
            <person name="Kim D.-U."/>
        </authorList>
    </citation>
    <scope>NUCLEOTIDE SEQUENCE</scope>
    <source>
        <strain evidence="6">S3N08</strain>
    </source>
</reference>
<evidence type="ECO:0000259" key="5">
    <source>
        <dbReference type="SMART" id="SM00644"/>
    </source>
</evidence>
<proteinExistence type="predicted"/>
<keyword evidence="4" id="KW-0961">Cell wall biogenesis/degradation</keyword>
<dbReference type="PANTHER" id="PTHR30417">
    <property type="entry name" value="N-ACETYLMURAMOYL-L-ALANINE AMIDASE AMID"/>
    <property type="match status" value="1"/>
</dbReference>
<organism evidence="6 7">
    <name type="scientific">Paenibacillus agricola</name>
    <dbReference type="NCBI Taxonomy" id="2716264"/>
    <lineage>
        <taxon>Bacteria</taxon>
        <taxon>Bacillati</taxon>
        <taxon>Bacillota</taxon>
        <taxon>Bacilli</taxon>
        <taxon>Bacillales</taxon>
        <taxon>Paenibacillaceae</taxon>
        <taxon>Paenibacillus</taxon>
    </lineage>
</organism>
<protein>
    <recommendedName>
        <fullName evidence="2">N-acetylmuramoyl-L-alanine amidase</fullName>
        <ecNumber evidence="2">3.5.1.28</ecNumber>
    </recommendedName>
</protein>
<dbReference type="Proteomes" id="UP001165962">
    <property type="component" value="Unassembled WGS sequence"/>
</dbReference>
<sequence length="255" mass="28429">MNYEIIWKGNEHTNSSSRSGYIPFVNVCHISAGTMASMDSWFTSAGNTGSSAHFGVSKTGAIHQYVDIRRMAWANGIGALEIAASLTPVVHDNLGVNPNLYSVSIEHEGMDGNLTEAQFRASAWLHRYIRDEVVRIYGTTAYYVLDEYHVIGHRDISKGKPACPGAYFPFVRLYAELAGVLAGVTSETEEDETNMPMKLEQWQWDMLYTVMGAAYNTDQLGWDWMQKVVDKTLTASELAFLNTVLDGRIDRNIAI</sequence>
<evidence type="ECO:0000256" key="3">
    <source>
        <dbReference type="ARBA" id="ARBA00022801"/>
    </source>
</evidence>
<dbReference type="PANTHER" id="PTHR30417:SF1">
    <property type="entry name" value="N-ACETYLMURAMOYL-L-ALANINE AMIDASE AMID"/>
    <property type="match status" value="1"/>
</dbReference>
<dbReference type="EMBL" id="JAAOIW010000005">
    <property type="protein sequence ID" value="NHN31116.1"/>
    <property type="molecule type" value="Genomic_DNA"/>
</dbReference>
<dbReference type="InterPro" id="IPR051206">
    <property type="entry name" value="NAMLAA_amidase_2"/>
</dbReference>
<dbReference type="Gene3D" id="3.40.80.10">
    <property type="entry name" value="Peptidoglycan recognition protein-like"/>
    <property type="match status" value="1"/>
</dbReference>
<evidence type="ECO:0000313" key="7">
    <source>
        <dbReference type="Proteomes" id="UP001165962"/>
    </source>
</evidence>
<dbReference type="InterPro" id="IPR002502">
    <property type="entry name" value="Amidase_domain"/>
</dbReference>
<evidence type="ECO:0000256" key="2">
    <source>
        <dbReference type="ARBA" id="ARBA00011901"/>
    </source>
</evidence>